<dbReference type="AlphaFoldDB" id="A0A2T2WCG0"/>
<evidence type="ECO:0000313" key="2">
    <source>
        <dbReference type="Proteomes" id="UP000241848"/>
    </source>
</evidence>
<accession>A0A2T2WCG0</accession>
<evidence type="ECO:0000313" key="1">
    <source>
        <dbReference type="EMBL" id="PSR19919.1"/>
    </source>
</evidence>
<sequence>MIIHGRYLTSHRHVAPDRTLDGSLYYAQLEHIAYEGAVTRSGGFITDGCATAVGLLFVGFYADTDDYTRYLVEWRPIHITLPFSDTLDESFVEIDSHWRFPDTMAEVLGQWVHTHPETDLTGLELTTQTTIR</sequence>
<protein>
    <submittedName>
        <fullName evidence="1">Uncharacterized protein</fullName>
    </submittedName>
</protein>
<dbReference type="EMBL" id="PXYV01000116">
    <property type="protein sequence ID" value="PSR19919.1"/>
    <property type="molecule type" value="Genomic_DNA"/>
</dbReference>
<reference evidence="1 2" key="1">
    <citation type="journal article" date="2014" name="BMC Genomics">
        <title>Comparison of environmental and isolate Sulfobacillus genomes reveals diverse carbon, sulfur, nitrogen, and hydrogen metabolisms.</title>
        <authorList>
            <person name="Justice N.B."/>
            <person name="Norman A."/>
            <person name="Brown C.T."/>
            <person name="Singh A."/>
            <person name="Thomas B.C."/>
            <person name="Banfield J.F."/>
        </authorList>
    </citation>
    <scope>NUCLEOTIDE SEQUENCE [LARGE SCALE GENOMIC DNA]</scope>
    <source>
        <strain evidence="1">AMDSBA3</strain>
    </source>
</reference>
<proteinExistence type="predicted"/>
<dbReference type="Proteomes" id="UP000241848">
    <property type="component" value="Unassembled WGS sequence"/>
</dbReference>
<gene>
    <name evidence="1" type="ORF">C7B45_17570</name>
</gene>
<name>A0A2T2WCG0_9FIRM</name>
<organism evidence="1 2">
    <name type="scientific">Sulfobacillus acidophilus</name>
    <dbReference type="NCBI Taxonomy" id="53633"/>
    <lineage>
        <taxon>Bacteria</taxon>
        <taxon>Bacillati</taxon>
        <taxon>Bacillota</taxon>
        <taxon>Clostridia</taxon>
        <taxon>Eubacteriales</taxon>
        <taxon>Clostridiales Family XVII. Incertae Sedis</taxon>
        <taxon>Sulfobacillus</taxon>
    </lineage>
</organism>
<comment type="caution">
    <text evidence="1">The sequence shown here is derived from an EMBL/GenBank/DDBJ whole genome shotgun (WGS) entry which is preliminary data.</text>
</comment>